<sequence>RRRRRKKRRRKRRKRRGGRGEEETVWIFMCPYCRSLTFVPSCWLILITFQSPFLSTFGQHPWKPFFLS</sequence>
<proteinExistence type="predicted"/>
<reference evidence="2" key="2">
    <citation type="submission" date="2025-09" db="UniProtKB">
        <authorList>
            <consortium name="Ensembl"/>
        </authorList>
    </citation>
    <scope>IDENTIFICATION</scope>
</reference>
<evidence type="ECO:0000313" key="3">
    <source>
        <dbReference type="Proteomes" id="UP000694565"/>
    </source>
</evidence>
<accession>A0A8C3AKC9</accession>
<feature type="compositionally biased region" description="Basic residues" evidence="1">
    <location>
        <begin position="1"/>
        <end position="17"/>
    </location>
</feature>
<keyword evidence="3" id="KW-1185">Reference proteome</keyword>
<dbReference type="Ensembl" id="ENSCLMT00005044603.1">
    <property type="protein sequence ID" value="ENSCLMP00005043062.1"/>
    <property type="gene ID" value="ENSCLMG00005020012.1"/>
</dbReference>
<dbReference type="Proteomes" id="UP000694565">
    <property type="component" value="Unplaced"/>
</dbReference>
<evidence type="ECO:0000256" key="1">
    <source>
        <dbReference type="SAM" id="MobiDB-lite"/>
    </source>
</evidence>
<evidence type="ECO:0000313" key="2">
    <source>
        <dbReference type="Ensembl" id="ENSCLMP00005043062.1"/>
    </source>
</evidence>
<organism evidence="2 3">
    <name type="scientific">Cyclopterus lumpus</name>
    <name type="common">Lumpsucker</name>
    <dbReference type="NCBI Taxonomy" id="8103"/>
    <lineage>
        <taxon>Eukaryota</taxon>
        <taxon>Metazoa</taxon>
        <taxon>Chordata</taxon>
        <taxon>Craniata</taxon>
        <taxon>Vertebrata</taxon>
        <taxon>Euteleostomi</taxon>
        <taxon>Actinopterygii</taxon>
        <taxon>Neopterygii</taxon>
        <taxon>Teleostei</taxon>
        <taxon>Neoteleostei</taxon>
        <taxon>Acanthomorphata</taxon>
        <taxon>Eupercaria</taxon>
        <taxon>Perciformes</taxon>
        <taxon>Cottioidei</taxon>
        <taxon>Cottales</taxon>
        <taxon>Cyclopteridae</taxon>
        <taxon>Cyclopterus</taxon>
    </lineage>
</organism>
<dbReference type="AlphaFoldDB" id="A0A8C3AKC9"/>
<name>A0A8C3AKC9_CYCLU</name>
<feature type="region of interest" description="Disordered" evidence="1">
    <location>
        <begin position="1"/>
        <end position="20"/>
    </location>
</feature>
<reference evidence="2" key="1">
    <citation type="submission" date="2025-08" db="UniProtKB">
        <authorList>
            <consortium name="Ensembl"/>
        </authorList>
    </citation>
    <scope>IDENTIFICATION</scope>
</reference>
<protein>
    <submittedName>
        <fullName evidence="2">Uncharacterized protein</fullName>
    </submittedName>
</protein>